<name>A0ABN2ELN6_9ACTN</name>
<evidence type="ECO:0000313" key="1">
    <source>
        <dbReference type="EMBL" id="GAA1610730.1"/>
    </source>
</evidence>
<comment type="caution">
    <text evidence="1">The sequence shown here is derived from an EMBL/GenBank/DDBJ whole genome shotgun (WGS) entry which is preliminary data.</text>
</comment>
<proteinExistence type="predicted"/>
<gene>
    <name evidence="1" type="ORF">GCM10009789_76330</name>
</gene>
<sequence length="80" mass="8255">MIHAKKRGLNRKAGPPVHDDLVKRVFTAPAPNRVWLTGDGGSEYRGAVAAYAVACGLSGAPLQSSGVQGAFATGDCPEFS</sequence>
<dbReference type="EMBL" id="BAAAOS010000059">
    <property type="protein sequence ID" value="GAA1610730.1"/>
    <property type="molecule type" value="Genomic_DNA"/>
</dbReference>
<accession>A0ABN2ELN6</accession>
<evidence type="ECO:0008006" key="3">
    <source>
        <dbReference type="Google" id="ProtNLM"/>
    </source>
</evidence>
<protein>
    <recommendedName>
        <fullName evidence="3">Transposase</fullName>
    </recommendedName>
</protein>
<keyword evidence="2" id="KW-1185">Reference proteome</keyword>
<organism evidence="1 2">
    <name type="scientific">Kribbella sancticallisti</name>
    <dbReference type="NCBI Taxonomy" id="460087"/>
    <lineage>
        <taxon>Bacteria</taxon>
        <taxon>Bacillati</taxon>
        <taxon>Actinomycetota</taxon>
        <taxon>Actinomycetes</taxon>
        <taxon>Propionibacteriales</taxon>
        <taxon>Kribbellaceae</taxon>
        <taxon>Kribbella</taxon>
    </lineage>
</organism>
<reference evidence="1 2" key="1">
    <citation type="journal article" date="2019" name="Int. J. Syst. Evol. Microbiol.">
        <title>The Global Catalogue of Microorganisms (GCM) 10K type strain sequencing project: providing services to taxonomists for standard genome sequencing and annotation.</title>
        <authorList>
            <consortium name="The Broad Institute Genomics Platform"/>
            <consortium name="The Broad Institute Genome Sequencing Center for Infectious Disease"/>
            <person name="Wu L."/>
            <person name="Ma J."/>
        </authorList>
    </citation>
    <scope>NUCLEOTIDE SEQUENCE [LARGE SCALE GENOMIC DNA]</scope>
    <source>
        <strain evidence="1 2">JCM 14969</strain>
    </source>
</reference>
<evidence type="ECO:0000313" key="2">
    <source>
        <dbReference type="Proteomes" id="UP001500393"/>
    </source>
</evidence>
<dbReference type="Proteomes" id="UP001500393">
    <property type="component" value="Unassembled WGS sequence"/>
</dbReference>